<dbReference type="AlphaFoldDB" id="X0VMV3"/>
<reference evidence="1" key="1">
    <citation type="journal article" date="2014" name="Front. Microbiol.">
        <title>High frequency of phylogenetically diverse reductive dehalogenase-homologous genes in deep subseafloor sedimentary metagenomes.</title>
        <authorList>
            <person name="Kawai M."/>
            <person name="Futagami T."/>
            <person name="Toyoda A."/>
            <person name="Takaki Y."/>
            <person name="Nishi S."/>
            <person name="Hori S."/>
            <person name="Arai W."/>
            <person name="Tsubouchi T."/>
            <person name="Morono Y."/>
            <person name="Uchiyama I."/>
            <person name="Ito T."/>
            <person name="Fujiyama A."/>
            <person name="Inagaki F."/>
            <person name="Takami H."/>
        </authorList>
    </citation>
    <scope>NUCLEOTIDE SEQUENCE</scope>
    <source>
        <strain evidence="1">Expedition CK06-06</strain>
    </source>
</reference>
<feature type="non-terminal residue" evidence="1">
    <location>
        <position position="154"/>
    </location>
</feature>
<accession>X0VMV3</accession>
<organism evidence="1">
    <name type="scientific">marine sediment metagenome</name>
    <dbReference type="NCBI Taxonomy" id="412755"/>
    <lineage>
        <taxon>unclassified sequences</taxon>
        <taxon>metagenomes</taxon>
        <taxon>ecological metagenomes</taxon>
    </lineage>
</organism>
<dbReference type="EMBL" id="BARS01026552">
    <property type="protein sequence ID" value="GAG01886.1"/>
    <property type="molecule type" value="Genomic_DNA"/>
</dbReference>
<name>X0VMV3_9ZZZZ</name>
<proteinExistence type="predicted"/>
<evidence type="ECO:0000313" key="1">
    <source>
        <dbReference type="EMBL" id="GAG01886.1"/>
    </source>
</evidence>
<comment type="caution">
    <text evidence="1">The sequence shown here is derived from an EMBL/GenBank/DDBJ whole genome shotgun (WGS) entry which is preliminary data.</text>
</comment>
<sequence length="154" mass="17037">MVDFVDHGVGGFQLAGEPSAAQVKVEPGGEVRIAEWVYALVAPFPTVEDGMSYESLRALWSGDAPEGKRIYLTEDVFEAMSAVMGLPSKSRVYITVPEDLLERAWEERPAYAILPFEDLEPGWKVLELDGQSPIRKNFDRNVYPLIASFGISGD</sequence>
<gene>
    <name evidence="1" type="ORF">S01H1_41829</name>
</gene>
<protein>
    <submittedName>
        <fullName evidence="1">Uncharacterized protein</fullName>
    </submittedName>
</protein>